<evidence type="ECO:0000313" key="1">
    <source>
        <dbReference type="EMBL" id="CAJ1954301.1"/>
    </source>
</evidence>
<dbReference type="Gene3D" id="1.10.238.10">
    <property type="entry name" value="EF-hand"/>
    <property type="match status" value="1"/>
</dbReference>
<protein>
    <submittedName>
        <fullName evidence="1">Uncharacterized protein</fullName>
    </submittedName>
</protein>
<proteinExistence type="predicted"/>
<dbReference type="SUPFAM" id="SSF47473">
    <property type="entry name" value="EF-hand"/>
    <property type="match status" value="1"/>
</dbReference>
<sequence length="124" mass="14135">MMRSFALRQMTMAFGRIPNTPGSISLITSRHLSSQGVAAVENLRDALEEYRKEHYRQCLPSRFKKDLVKAATNRESGRIAIDDLQQVIANISMEHKISEQEMETIFQELGESGKISADKFMKMI</sequence>
<dbReference type="EMBL" id="CAKOGP040001869">
    <property type="protein sequence ID" value="CAJ1954301.1"/>
    <property type="molecule type" value="Genomic_DNA"/>
</dbReference>
<dbReference type="Proteomes" id="UP001295423">
    <property type="component" value="Unassembled WGS sequence"/>
</dbReference>
<dbReference type="InterPro" id="IPR011992">
    <property type="entry name" value="EF-hand-dom_pair"/>
</dbReference>
<comment type="caution">
    <text evidence="1">The sequence shown here is derived from an EMBL/GenBank/DDBJ whole genome shotgun (WGS) entry which is preliminary data.</text>
</comment>
<organism evidence="1 2">
    <name type="scientific">Cylindrotheca closterium</name>
    <dbReference type="NCBI Taxonomy" id="2856"/>
    <lineage>
        <taxon>Eukaryota</taxon>
        <taxon>Sar</taxon>
        <taxon>Stramenopiles</taxon>
        <taxon>Ochrophyta</taxon>
        <taxon>Bacillariophyta</taxon>
        <taxon>Bacillariophyceae</taxon>
        <taxon>Bacillariophycidae</taxon>
        <taxon>Bacillariales</taxon>
        <taxon>Bacillariaceae</taxon>
        <taxon>Cylindrotheca</taxon>
    </lineage>
</organism>
<evidence type="ECO:0000313" key="2">
    <source>
        <dbReference type="Proteomes" id="UP001295423"/>
    </source>
</evidence>
<accession>A0AAD2FWH1</accession>
<name>A0AAD2FWH1_9STRA</name>
<dbReference type="AlphaFoldDB" id="A0AAD2FWH1"/>
<gene>
    <name evidence="1" type="ORF">CYCCA115_LOCUS14894</name>
</gene>
<keyword evidence="2" id="KW-1185">Reference proteome</keyword>
<reference evidence="1" key="1">
    <citation type="submission" date="2023-08" db="EMBL/GenBank/DDBJ databases">
        <authorList>
            <person name="Audoor S."/>
            <person name="Bilcke G."/>
        </authorList>
    </citation>
    <scope>NUCLEOTIDE SEQUENCE</scope>
</reference>